<evidence type="ECO:0000313" key="8">
    <source>
        <dbReference type="EMBL" id="SVA58430.1"/>
    </source>
</evidence>
<proteinExistence type="predicted"/>
<dbReference type="InterPro" id="IPR037175">
    <property type="entry name" value="KFase_sf"/>
</dbReference>
<dbReference type="EMBL" id="UINC01013541">
    <property type="protein sequence ID" value="SVA58430.1"/>
    <property type="molecule type" value="Genomic_DNA"/>
</dbReference>
<dbReference type="Gene3D" id="3.50.30.50">
    <property type="entry name" value="Putative cyclase"/>
    <property type="match status" value="1"/>
</dbReference>
<organism evidence="8">
    <name type="scientific">marine metagenome</name>
    <dbReference type="NCBI Taxonomy" id="408172"/>
    <lineage>
        <taxon>unclassified sequences</taxon>
        <taxon>metagenomes</taxon>
        <taxon>ecological metagenomes</taxon>
    </lineage>
</organism>
<dbReference type="FunFam" id="3.50.30.50:FF:000001">
    <property type="entry name" value="Kynurenine formamidase"/>
    <property type="match status" value="1"/>
</dbReference>
<evidence type="ECO:0000256" key="1">
    <source>
        <dbReference type="ARBA" id="ARBA00001947"/>
    </source>
</evidence>
<dbReference type="AlphaFoldDB" id="A0A381X152"/>
<evidence type="ECO:0000256" key="3">
    <source>
        <dbReference type="ARBA" id="ARBA00011738"/>
    </source>
</evidence>
<comment type="pathway">
    <text evidence="2">Amino-acid degradation.</text>
</comment>
<evidence type="ECO:0000256" key="6">
    <source>
        <dbReference type="ARBA" id="ARBA00022833"/>
    </source>
</evidence>
<comment type="cofactor">
    <cofactor evidence="1">
        <name>Zn(2+)</name>
        <dbReference type="ChEBI" id="CHEBI:29105"/>
    </cofactor>
</comment>
<keyword evidence="6" id="KW-0862">Zinc</keyword>
<dbReference type="GO" id="GO:0046872">
    <property type="term" value="F:metal ion binding"/>
    <property type="evidence" value="ECO:0007669"/>
    <property type="project" value="UniProtKB-KW"/>
</dbReference>
<dbReference type="GO" id="GO:0019441">
    <property type="term" value="P:L-tryptophan catabolic process to kynurenine"/>
    <property type="evidence" value="ECO:0007669"/>
    <property type="project" value="InterPro"/>
</dbReference>
<gene>
    <name evidence="8" type="ORF">METZ01_LOCUS111284</name>
</gene>
<reference evidence="8" key="1">
    <citation type="submission" date="2018-05" db="EMBL/GenBank/DDBJ databases">
        <authorList>
            <person name="Lanie J.A."/>
            <person name="Ng W.-L."/>
            <person name="Kazmierczak K.M."/>
            <person name="Andrzejewski T.M."/>
            <person name="Davidsen T.M."/>
            <person name="Wayne K.J."/>
            <person name="Tettelin H."/>
            <person name="Glass J.I."/>
            <person name="Rusch D."/>
            <person name="Podicherti R."/>
            <person name="Tsui H.-C.T."/>
            <person name="Winkler M.E."/>
        </authorList>
    </citation>
    <scope>NUCLEOTIDE SEQUENCE</scope>
</reference>
<evidence type="ECO:0000256" key="2">
    <source>
        <dbReference type="ARBA" id="ARBA00005023"/>
    </source>
</evidence>
<evidence type="ECO:0000256" key="4">
    <source>
        <dbReference type="ARBA" id="ARBA00022723"/>
    </source>
</evidence>
<dbReference type="PANTHER" id="PTHR31118">
    <property type="entry name" value="CYCLASE-LIKE PROTEIN 2"/>
    <property type="match status" value="1"/>
</dbReference>
<keyword evidence="5" id="KW-0378">Hydrolase</keyword>
<keyword evidence="7" id="KW-0823">Tryptophan catabolism</keyword>
<dbReference type="InterPro" id="IPR007325">
    <property type="entry name" value="KFase/CYL"/>
</dbReference>
<name>A0A381X152_9ZZZZ</name>
<evidence type="ECO:0000256" key="5">
    <source>
        <dbReference type="ARBA" id="ARBA00022801"/>
    </source>
</evidence>
<evidence type="ECO:0000256" key="7">
    <source>
        <dbReference type="ARBA" id="ARBA00023079"/>
    </source>
</evidence>
<dbReference type="PANTHER" id="PTHR31118:SF32">
    <property type="entry name" value="KYNURENINE FORMAMIDASE"/>
    <property type="match status" value="1"/>
</dbReference>
<dbReference type="GO" id="GO:0004061">
    <property type="term" value="F:arylformamidase activity"/>
    <property type="evidence" value="ECO:0007669"/>
    <property type="project" value="InterPro"/>
</dbReference>
<comment type="subunit">
    <text evidence="3">Homodimer.</text>
</comment>
<dbReference type="SUPFAM" id="SSF102198">
    <property type="entry name" value="Putative cyclase"/>
    <property type="match status" value="1"/>
</dbReference>
<evidence type="ECO:0008006" key="9">
    <source>
        <dbReference type="Google" id="ProtNLM"/>
    </source>
</evidence>
<protein>
    <recommendedName>
        <fullName evidence="9">Cyclase family protein</fullName>
    </recommendedName>
</protein>
<keyword evidence="4" id="KW-0479">Metal-binding</keyword>
<accession>A0A381X152</accession>
<sequence>MDLRLIDISLPITPRLPRWPGDPPIQMEAFLDFPNDGVRASSLSFSLHTGTHIDAPLHHLPKGTDIEDLDFASLIGPVQVIDVGDVEHISGEVLEHHVGAGTPNRLLVKTLNSAAWSGATEFNPDFVALTKDAAEWIVGKGIRLVGVDYLSVQSYHDPDPAVHVILLENNVVILEGLNLSEVNAPHQYELLCLPLRIRGAEGSPCRAVLRELP</sequence>
<dbReference type="Pfam" id="PF04199">
    <property type="entry name" value="Cyclase"/>
    <property type="match status" value="1"/>
</dbReference>